<dbReference type="AlphaFoldDB" id="A0A9X2BPC8"/>
<feature type="domain" description="DUF4007" evidence="1">
    <location>
        <begin position="3"/>
        <end position="278"/>
    </location>
</feature>
<dbReference type="RefSeq" id="WP_248551221.1">
    <property type="nucleotide sequence ID" value="NZ_JALPRK010000005.1"/>
</dbReference>
<sequence>MGYGQHQSFYLRINWLRKAIKNIENDNKFLYREEAAEKIGLGKNMVQSLRHWVVATGIAEVNNKAEQEISAFGKLMNDYDPYVELIDTASIIHYHLVDAVEPSTAWYWYFNHYAKKSSTKEEIIDDFLFWLDKNEPKKPSVNSIKRDIDCLVRLYCDKGKNEDPEEVIQSPLSGIGLLIEEKSVITKKNLKYSDIGLGALMYTLLDYQIKTGINQISVEDIQKQDFLWGKVFHLPRNEIIKALDSLTHHPYRPIRFDRTNRLDTILLPKISPLEYLEEEYKRYVRERI</sequence>
<dbReference type="InterPro" id="IPR025248">
    <property type="entry name" value="DUF4007"/>
</dbReference>
<dbReference type="Pfam" id="PF13182">
    <property type="entry name" value="DUF4007"/>
    <property type="match status" value="1"/>
</dbReference>
<keyword evidence="3" id="KW-1185">Reference proteome</keyword>
<dbReference type="Proteomes" id="UP001139534">
    <property type="component" value="Unassembled WGS sequence"/>
</dbReference>
<gene>
    <name evidence="2" type="ORF">M0651_07490</name>
</gene>
<accession>A0A9X2BPC8</accession>
<evidence type="ECO:0000313" key="3">
    <source>
        <dbReference type="Proteomes" id="UP001139534"/>
    </source>
</evidence>
<dbReference type="EMBL" id="JALPRK010000005">
    <property type="protein sequence ID" value="MCK8487008.1"/>
    <property type="molecule type" value="Genomic_DNA"/>
</dbReference>
<organism evidence="2 3">
    <name type="scientific">Paenibacillus mellifer</name>
    <dbReference type="NCBI Taxonomy" id="2937794"/>
    <lineage>
        <taxon>Bacteria</taxon>
        <taxon>Bacillati</taxon>
        <taxon>Bacillota</taxon>
        <taxon>Bacilli</taxon>
        <taxon>Bacillales</taxon>
        <taxon>Paenibacillaceae</taxon>
        <taxon>Paenibacillus</taxon>
    </lineage>
</organism>
<proteinExistence type="predicted"/>
<protein>
    <submittedName>
        <fullName evidence="2">DUF4007 family protein</fullName>
    </submittedName>
</protein>
<reference evidence="2" key="1">
    <citation type="submission" date="2022-04" db="EMBL/GenBank/DDBJ databases">
        <authorList>
            <person name="Seo M.-J."/>
        </authorList>
    </citation>
    <scope>NUCLEOTIDE SEQUENCE</scope>
    <source>
        <strain evidence="2">MBLB2552</strain>
    </source>
</reference>
<name>A0A9X2BPC8_9BACL</name>
<comment type="caution">
    <text evidence="2">The sequence shown here is derived from an EMBL/GenBank/DDBJ whole genome shotgun (WGS) entry which is preliminary data.</text>
</comment>
<evidence type="ECO:0000313" key="2">
    <source>
        <dbReference type="EMBL" id="MCK8487008.1"/>
    </source>
</evidence>
<evidence type="ECO:0000259" key="1">
    <source>
        <dbReference type="Pfam" id="PF13182"/>
    </source>
</evidence>